<keyword evidence="5 8" id="KW-0863">Zinc-finger</keyword>
<dbReference type="GO" id="GO:0000978">
    <property type="term" value="F:RNA polymerase II cis-regulatory region sequence-specific DNA binding"/>
    <property type="evidence" value="ECO:0007669"/>
    <property type="project" value="TreeGrafter"/>
</dbReference>
<evidence type="ECO:0000256" key="5">
    <source>
        <dbReference type="ARBA" id="ARBA00022771"/>
    </source>
</evidence>
<dbReference type="FunFam" id="3.30.160.60:FF:000538">
    <property type="entry name" value="zinc finger protein 853"/>
    <property type="match status" value="1"/>
</dbReference>
<dbReference type="RefSeq" id="XP_036371026.1">
    <property type="nucleotide sequence ID" value="XM_036515133.1"/>
</dbReference>
<protein>
    <submittedName>
        <fullName evidence="12">Zinc finger protein 430-like</fullName>
    </submittedName>
</protein>
<keyword evidence="3" id="KW-0479">Metal-binding</keyword>
<dbReference type="InterPro" id="IPR036236">
    <property type="entry name" value="Znf_C2H2_sf"/>
</dbReference>
<evidence type="ECO:0000256" key="3">
    <source>
        <dbReference type="ARBA" id="ARBA00022723"/>
    </source>
</evidence>
<proteinExistence type="inferred from homology"/>
<gene>
    <name evidence="12" type="primary">LOC118768503</name>
</gene>
<feature type="domain" description="C2H2-type" evidence="10">
    <location>
        <begin position="165"/>
        <end position="192"/>
    </location>
</feature>
<evidence type="ECO:0000313" key="12">
    <source>
        <dbReference type="RefSeq" id="XP_036371026.1"/>
    </source>
</evidence>
<comment type="similarity">
    <text evidence="2">Belongs to the krueppel C2H2-type zinc-finger protein family.</text>
</comment>
<organism evidence="11 12">
    <name type="scientific">Octopus sinensis</name>
    <name type="common">East Asian common octopus</name>
    <dbReference type="NCBI Taxonomy" id="2607531"/>
    <lineage>
        <taxon>Eukaryota</taxon>
        <taxon>Metazoa</taxon>
        <taxon>Spiralia</taxon>
        <taxon>Lophotrochozoa</taxon>
        <taxon>Mollusca</taxon>
        <taxon>Cephalopoda</taxon>
        <taxon>Coleoidea</taxon>
        <taxon>Octopodiformes</taxon>
        <taxon>Octopoda</taxon>
        <taxon>Incirrata</taxon>
        <taxon>Octopodidae</taxon>
        <taxon>Octopus</taxon>
    </lineage>
</organism>
<evidence type="ECO:0000256" key="9">
    <source>
        <dbReference type="SAM" id="MobiDB-lite"/>
    </source>
</evidence>
<dbReference type="Proteomes" id="UP000515154">
    <property type="component" value="Linkage group LG30"/>
</dbReference>
<evidence type="ECO:0000259" key="10">
    <source>
        <dbReference type="PROSITE" id="PS50157"/>
    </source>
</evidence>
<dbReference type="InterPro" id="IPR013087">
    <property type="entry name" value="Znf_C2H2_type"/>
</dbReference>
<dbReference type="GO" id="GO:0005634">
    <property type="term" value="C:nucleus"/>
    <property type="evidence" value="ECO:0007669"/>
    <property type="project" value="UniProtKB-SubCell"/>
</dbReference>
<dbReference type="FunFam" id="3.30.160.60:FF:001498">
    <property type="entry name" value="Zinc finger protein 404"/>
    <property type="match status" value="1"/>
</dbReference>
<dbReference type="PROSITE" id="PS50157">
    <property type="entry name" value="ZINC_FINGER_C2H2_2"/>
    <property type="match status" value="3"/>
</dbReference>
<evidence type="ECO:0000256" key="8">
    <source>
        <dbReference type="PROSITE-ProRule" id="PRU00042"/>
    </source>
</evidence>
<name>A0A7E6FTK6_9MOLL</name>
<keyword evidence="6" id="KW-0862">Zinc</keyword>
<keyword evidence="7" id="KW-0539">Nucleus</keyword>
<dbReference type="PANTHER" id="PTHR23235:SF178">
    <property type="entry name" value="C2H2-TYPE DOMAIN-CONTAINING PROTEIN-RELATED"/>
    <property type="match status" value="1"/>
</dbReference>
<dbReference type="FunFam" id="3.30.160.60:FF:002343">
    <property type="entry name" value="Zinc finger protein 33A"/>
    <property type="match status" value="1"/>
</dbReference>
<dbReference type="AlphaFoldDB" id="A0A7E6FTK6"/>
<dbReference type="PANTHER" id="PTHR23235">
    <property type="entry name" value="KRUEPPEL-LIKE TRANSCRIPTION FACTOR"/>
    <property type="match status" value="1"/>
</dbReference>
<reference evidence="12" key="1">
    <citation type="submission" date="2025-08" db="UniProtKB">
        <authorList>
            <consortium name="RefSeq"/>
        </authorList>
    </citation>
    <scope>IDENTIFICATION</scope>
</reference>
<evidence type="ECO:0000256" key="1">
    <source>
        <dbReference type="ARBA" id="ARBA00004123"/>
    </source>
</evidence>
<sequence>MEVSEGGFTPVGKKRSRRPSPPTSPTQNRKNTPQTTKKKSCPTVPEENQNLILIEYDTTDTYTNDIIVQHKKTILYPLLQEWKNRCAMLDESLYRELRDRKIVDLPNCEERQEGDGSTCGEGHLNMHKRIHTGEKPYHCNICGKSFSASRNLTTHKRIHTGETPYSCDICGKLFSQSDHLTAHKRFHTGEKPYQCNICGKSFSASCNLTKQTYSYRRDTIFL</sequence>
<feature type="region of interest" description="Disordered" evidence="9">
    <location>
        <begin position="1"/>
        <end position="44"/>
    </location>
</feature>
<accession>A0A7E6FTK6</accession>
<evidence type="ECO:0000256" key="4">
    <source>
        <dbReference type="ARBA" id="ARBA00022737"/>
    </source>
</evidence>
<dbReference type="SUPFAM" id="SSF57667">
    <property type="entry name" value="beta-beta-alpha zinc fingers"/>
    <property type="match status" value="2"/>
</dbReference>
<comment type="subcellular location">
    <subcellularLocation>
        <location evidence="1">Nucleus</location>
    </subcellularLocation>
</comment>
<evidence type="ECO:0000256" key="2">
    <source>
        <dbReference type="ARBA" id="ARBA00006991"/>
    </source>
</evidence>
<dbReference type="PROSITE" id="PS00028">
    <property type="entry name" value="ZINC_FINGER_C2H2_1"/>
    <property type="match status" value="2"/>
</dbReference>
<feature type="domain" description="C2H2-type" evidence="10">
    <location>
        <begin position="137"/>
        <end position="164"/>
    </location>
</feature>
<dbReference type="Pfam" id="PF00096">
    <property type="entry name" value="zf-C2H2"/>
    <property type="match status" value="3"/>
</dbReference>
<dbReference type="SMART" id="SM00355">
    <property type="entry name" value="ZnF_C2H2"/>
    <property type="match status" value="2"/>
</dbReference>
<dbReference type="KEGG" id="osn:118768503"/>
<keyword evidence="11" id="KW-1185">Reference proteome</keyword>
<dbReference type="GO" id="GO:0008270">
    <property type="term" value="F:zinc ion binding"/>
    <property type="evidence" value="ECO:0007669"/>
    <property type="project" value="UniProtKB-KW"/>
</dbReference>
<evidence type="ECO:0000256" key="7">
    <source>
        <dbReference type="ARBA" id="ARBA00023242"/>
    </source>
</evidence>
<feature type="domain" description="C2H2-type" evidence="10">
    <location>
        <begin position="193"/>
        <end position="220"/>
    </location>
</feature>
<dbReference type="GO" id="GO:0000981">
    <property type="term" value="F:DNA-binding transcription factor activity, RNA polymerase II-specific"/>
    <property type="evidence" value="ECO:0007669"/>
    <property type="project" value="TreeGrafter"/>
</dbReference>
<evidence type="ECO:0000256" key="6">
    <source>
        <dbReference type="ARBA" id="ARBA00022833"/>
    </source>
</evidence>
<keyword evidence="4" id="KW-0677">Repeat</keyword>
<evidence type="ECO:0000313" key="11">
    <source>
        <dbReference type="Proteomes" id="UP000515154"/>
    </source>
</evidence>
<dbReference type="Gene3D" id="3.30.160.60">
    <property type="entry name" value="Classic Zinc Finger"/>
    <property type="match status" value="4"/>
</dbReference>